<organism evidence="2 3">
    <name type="scientific">Diatrype stigma</name>
    <dbReference type="NCBI Taxonomy" id="117547"/>
    <lineage>
        <taxon>Eukaryota</taxon>
        <taxon>Fungi</taxon>
        <taxon>Dikarya</taxon>
        <taxon>Ascomycota</taxon>
        <taxon>Pezizomycotina</taxon>
        <taxon>Sordariomycetes</taxon>
        <taxon>Xylariomycetidae</taxon>
        <taxon>Xylariales</taxon>
        <taxon>Diatrypaceae</taxon>
        <taxon>Diatrype</taxon>
    </lineage>
</organism>
<evidence type="ECO:0000313" key="2">
    <source>
        <dbReference type="EMBL" id="KAK7750664.1"/>
    </source>
</evidence>
<comment type="caution">
    <text evidence="2">The sequence shown here is derived from an EMBL/GenBank/DDBJ whole genome shotgun (WGS) entry which is preliminary data.</text>
</comment>
<feature type="region of interest" description="Disordered" evidence="1">
    <location>
        <begin position="48"/>
        <end position="74"/>
    </location>
</feature>
<protein>
    <submittedName>
        <fullName evidence="2">Uncharacterized protein</fullName>
    </submittedName>
</protein>
<evidence type="ECO:0000256" key="1">
    <source>
        <dbReference type="SAM" id="MobiDB-lite"/>
    </source>
</evidence>
<sequence>MFGTLRIGHDNSEAQFIDRTGSILGDAAMQRIACDFCRAKKSRHTEAHQQTWHLDLEKGNRETQEHPSHGNIEA</sequence>
<gene>
    <name evidence="2" type="ORF">SLS62_007364</name>
</gene>
<reference evidence="2 3" key="1">
    <citation type="submission" date="2024-02" db="EMBL/GenBank/DDBJ databases">
        <title>De novo assembly and annotation of 12 fungi associated with fruit tree decline syndrome in Ontario, Canada.</title>
        <authorList>
            <person name="Sulman M."/>
            <person name="Ellouze W."/>
            <person name="Ilyukhin E."/>
        </authorList>
    </citation>
    <scope>NUCLEOTIDE SEQUENCE [LARGE SCALE GENOMIC DNA]</scope>
    <source>
        <strain evidence="2 3">M11/M66-122</strain>
    </source>
</reference>
<evidence type="ECO:0000313" key="3">
    <source>
        <dbReference type="Proteomes" id="UP001320420"/>
    </source>
</evidence>
<name>A0AAN9YQS2_9PEZI</name>
<feature type="compositionally biased region" description="Basic and acidic residues" evidence="1">
    <location>
        <begin position="54"/>
        <end position="68"/>
    </location>
</feature>
<keyword evidence="3" id="KW-1185">Reference proteome</keyword>
<dbReference type="AlphaFoldDB" id="A0AAN9YQS2"/>
<accession>A0AAN9YQS2</accession>
<dbReference type="Proteomes" id="UP001320420">
    <property type="component" value="Unassembled WGS sequence"/>
</dbReference>
<dbReference type="EMBL" id="JAKJXP020000060">
    <property type="protein sequence ID" value="KAK7750664.1"/>
    <property type="molecule type" value="Genomic_DNA"/>
</dbReference>
<proteinExistence type="predicted"/>